<dbReference type="EMBL" id="VSSQ01083981">
    <property type="protein sequence ID" value="MPN32137.1"/>
    <property type="molecule type" value="Genomic_DNA"/>
</dbReference>
<comment type="caution">
    <text evidence="1">The sequence shown here is derived from an EMBL/GenBank/DDBJ whole genome shotgun (WGS) entry which is preliminary data.</text>
</comment>
<name>A0A645GZD8_9ZZZZ</name>
<accession>A0A645GZD8</accession>
<proteinExistence type="predicted"/>
<evidence type="ECO:0000313" key="1">
    <source>
        <dbReference type="EMBL" id="MPN32137.1"/>
    </source>
</evidence>
<dbReference type="AlphaFoldDB" id="A0A645GZD8"/>
<sequence>MQLPRVFAPPADLDHQVGRFLSVQFPFGQLTKHRFILGQCRVAGKELDEERLLLARLGIFGGKVVPPPVISALGKRSA</sequence>
<protein>
    <submittedName>
        <fullName evidence="1">Uncharacterized protein</fullName>
    </submittedName>
</protein>
<gene>
    <name evidence="1" type="ORF">SDC9_179613</name>
</gene>
<organism evidence="1">
    <name type="scientific">bioreactor metagenome</name>
    <dbReference type="NCBI Taxonomy" id="1076179"/>
    <lineage>
        <taxon>unclassified sequences</taxon>
        <taxon>metagenomes</taxon>
        <taxon>ecological metagenomes</taxon>
    </lineage>
</organism>
<reference evidence="1" key="1">
    <citation type="submission" date="2019-08" db="EMBL/GenBank/DDBJ databases">
        <authorList>
            <person name="Kucharzyk K."/>
            <person name="Murdoch R.W."/>
            <person name="Higgins S."/>
            <person name="Loffler F."/>
        </authorList>
    </citation>
    <scope>NUCLEOTIDE SEQUENCE</scope>
</reference>